<feature type="non-terminal residue" evidence="1">
    <location>
        <position position="1"/>
    </location>
</feature>
<dbReference type="AlphaFoldDB" id="A0A2C6LAK3"/>
<dbReference type="Proteomes" id="UP000221165">
    <property type="component" value="Unassembled WGS sequence"/>
</dbReference>
<organism evidence="1 2">
    <name type="scientific">Cystoisospora suis</name>
    <dbReference type="NCBI Taxonomy" id="483139"/>
    <lineage>
        <taxon>Eukaryota</taxon>
        <taxon>Sar</taxon>
        <taxon>Alveolata</taxon>
        <taxon>Apicomplexa</taxon>
        <taxon>Conoidasida</taxon>
        <taxon>Coccidia</taxon>
        <taxon>Eucoccidiorida</taxon>
        <taxon>Eimeriorina</taxon>
        <taxon>Sarcocystidae</taxon>
        <taxon>Cystoisospora</taxon>
    </lineage>
</organism>
<proteinExistence type="predicted"/>
<sequence length="402" mass="43593">ASCTVGRLEGGVCKTEAEAPLECPEGFTSTCDAKSAPVSKCCLQHQIEDAQFVCPDGTTEATDGRCKRLTRFTPTYECPAGFLYEDGYCSRKEPGNLVTSCGVRGRLTADNTCLTTVPASVVYECPQGYQCADAGQKHGFCTECVRREITPVSCGCDFGAVEVNGACYKEEDARKCKGDKEWKKMLDALETDNDFNAADSKKEPCGADAPKCRCQPGAYLECKKGECVCVTEDITAVVPRCLDHTDASGDCVKEVKSAPSYQCDEGQECEIVGKKNECQCVQKYRTEYTLSCGAGVLIDGDCFAVDYLSKTYSCPPTFNVVCKGTNCECQRSVYAARIASCNDSQVFSKKCKATAAPEFACKKVRTISCYLSESMTPSYLRQGELVDGNCVKKHYAVQICDA</sequence>
<evidence type="ECO:0000313" key="2">
    <source>
        <dbReference type="Proteomes" id="UP000221165"/>
    </source>
</evidence>
<accession>A0A2C6LAK3</accession>
<dbReference type="VEuPathDB" id="ToxoDB:CSUI_001428"/>
<evidence type="ECO:0000313" key="1">
    <source>
        <dbReference type="EMBL" id="PHJ24729.1"/>
    </source>
</evidence>
<comment type="caution">
    <text evidence="1">The sequence shown here is derived from an EMBL/GenBank/DDBJ whole genome shotgun (WGS) entry which is preliminary data.</text>
</comment>
<name>A0A2C6LAK3_9APIC</name>
<dbReference type="RefSeq" id="XP_067926401.1">
    <property type="nucleotide sequence ID" value="XM_068061634.1"/>
</dbReference>
<dbReference type="OrthoDB" id="329111at2759"/>
<reference evidence="1 2" key="1">
    <citation type="journal article" date="2017" name="Int. J. Parasitol.">
        <title>The genome of the protozoan parasite Cystoisospora suis and a reverse vaccinology approach to identify vaccine candidates.</title>
        <authorList>
            <person name="Palmieri N."/>
            <person name="Shrestha A."/>
            <person name="Ruttkowski B."/>
            <person name="Beck T."/>
            <person name="Vogl C."/>
            <person name="Tomley F."/>
            <person name="Blake D.P."/>
            <person name="Joachim A."/>
        </authorList>
    </citation>
    <scope>NUCLEOTIDE SEQUENCE [LARGE SCALE GENOMIC DNA]</scope>
    <source>
        <strain evidence="1 2">Wien I</strain>
    </source>
</reference>
<gene>
    <name evidence="1" type="ORF">CSUI_001428</name>
</gene>
<dbReference type="EMBL" id="MIGC01000560">
    <property type="protein sequence ID" value="PHJ24729.1"/>
    <property type="molecule type" value="Genomic_DNA"/>
</dbReference>
<dbReference type="GeneID" id="94424845"/>
<protein>
    <submittedName>
        <fullName evidence="1">Oocyst wall protein</fullName>
    </submittedName>
</protein>
<keyword evidence="2" id="KW-1185">Reference proteome</keyword>